<dbReference type="Gene3D" id="3.30.1240.10">
    <property type="match status" value="1"/>
</dbReference>
<dbReference type="GO" id="GO:0005829">
    <property type="term" value="C:cytosol"/>
    <property type="evidence" value="ECO:0007669"/>
    <property type="project" value="TreeGrafter"/>
</dbReference>
<sequence length="283" mass="31769">MASDRPRRESIFLDMDGTVLNGEHELTPYTIQVLRATGDLHDLYVCSGRSIHLLRAFLKQMAVERPVITNNGAAIHTPNRDLPIWKRPLPAELAEELVDLCWKERLGLCLFTEAGVALPVWSGRYRRYEIYNELADRTGVRHIPVLRAPSREELRAVCRETDVIHGSVLYLGQNDLAALHAFLARHSGLLEMAQSAPQIVDVTVAGVNKWEALKKLCGLHGISPDAIYYFGNDENDTCVFQHCRGHTVAVENACEEALSAAEHICPPNTKDGVAQWLERRFLK</sequence>
<dbReference type="Pfam" id="PF08282">
    <property type="entry name" value="Hydrolase_3"/>
    <property type="match status" value="1"/>
</dbReference>
<dbReference type="GO" id="GO:0016791">
    <property type="term" value="F:phosphatase activity"/>
    <property type="evidence" value="ECO:0007669"/>
    <property type="project" value="TreeGrafter"/>
</dbReference>
<name>A0A212K816_9FIRM</name>
<dbReference type="PANTHER" id="PTHR10000">
    <property type="entry name" value="PHOSPHOSERINE PHOSPHATASE"/>
    <property type="match status" value="1"/>
</dbReference>
<accession>A0A212K816</accession>
<gene>
    <name evidence="1" type="ORF">KL86CLO1_12353</name>
</gene>
<reference evidence="1" key="1">
    <citation type="submission" date="2016-04" db="EMBL/GenBank/DDBJ databases">
        <authorList>
            <person name="Evans L.H."/>
            <person name="Alamgir A."/>
            <person name="Owens N."/>
            <person name="Weber N.D."/>
            <person name="Virtaneva K."/>
            <person name="Barbian K."/>
            <person name="Babar A."/>
            <person name="Rosenke K."/>
        </authorList>
    </citation>
    <scope>NUCLEOTIDE SEQUENCE</scope>
    <source>
        <strain evidence="1">86</strain>
    </source>
</reference>
<proteinExistence type="predicted"/>
<dbReference type="NCBIfam" id="TIGR01484">
    <property type="entry name" value="HAD-SF-IIB"/>
    <property type="match status" value="1"/>
</dbReference>
<protein>
    <submittedName>
        <fullName evidence="1">Uncharacterized protein</fullName>
    </submittedName>
</protein>
<dbReference type="InterPro" id="IPR023214">
    <property type="entry name" value="HAD_sf"/>
</dbReference>
<dbReference type="AlphaFoldDB" id="A0A212K816"/>
<dbReference type="InterPro" id="IPR036412">
    <property type="entry name" value="HAD-like_sf"/>
</dbReference>
<dbReference type="GO" id="GO:0000287">
    <property type="term" value="F:magnesium ion binding"/>
    <property type="evidence" value="ECO:0007669"/>
    <property type="project" value="TreeGrafter"/>
</dbReference>
<dbReference type="SUPFAM" id="SSF56784">
    <property type="entry name" value="HAD-like"/>
    <property type="match status" value="1"/>
</dbReference>
<dbReference type="Gene3D" id="3.40.50.1000">
    <property type="entry name" value="HAD superfamily/HAD-like"/>
    <property type="match status" value="1"/>
</dbReference>
<dbReference type="EMBL" id="FLUN01000001">
    <property type="protein sequence ID" value="SBW07840.1"/>
    <property type="molecule type" value="Genomic_DNA"/>
</dbReference>
<dbReference type="InterPro" id="IPR006379">
    <property type="entry name" value="HAD-SF_hydro_IIB"/>
</dbReference>
<evidence type="ECO:0000313" key="1">
    <source>
        <dbReference type="EMBL" id="SBW07840.1"/>
    </source>
</evidence>
<organism evidence="1">
    <name type="scientific">uncultured Eubacteriales bacterium</name>
    <dbReference type="NCBI Taxonomy" id="172733"/>
    <lineage>
        <taxon>Bacteria</taxon>
        <taxon>Bacillati</taxon>
        <taxon>Bacillota</taxon>
        <taxon>Clostridia</taxon>
        <taxon>Eubacteriales</taxon>
        <taxon>environmental samples</taxon>
    </lineage>
</organism>
<dbReference type="PANTHER" id="PTHR10000:SF8">
    <property type="entry name" value="HAD SUPERFAMILY HYDROLASE-LIKE, TYPE 3"/>
    <property type="match status" value="1"/>
</dbReference>